<dbReference type="AlphaFoldDB" id="A0A7M5WT61"/>
<feature type="region of interest" description="Disordered" evidence="1">
    <location>
        <begin position="47"/>
        <end position="121"/>
    </location>
</feature>
<feature type="region of interest" description="Disordered" evidence="1">
    <location>
        <begin position="1"/>
        <end position="28"/>
    </location>
</feature>
<dbReference type="Gene3D" id="1.20.900.10">
    <property type="entry name" value="Dbl homology (DH) domain"/>
    <property type="match status" value="1"/>
</dbReference>
<dbReference type="SUPFAM" id="SSF48065">
    <property type="entry name" value="DBL homology domain (DH-domain)"/>
    <property type="match status" value="1"/>
</dbReference>
<dbReference type="InterPro" id="IPR040181">
    <property type="entry name" value="PKHG5/7"/>
</dbReference>
<dbReference type="EnsemblMetazoa" id="CLYHEMT012751.6">
    <property type="protein sequence ID" value="CLYHEMP012751.6"/>
    <property type="gene ID" value="CLYHEMG012751"/>
</dbReference>
<dbReference type="InterPro" id="IPR000219">
    <property type="entry name" value="DH_dom"/>
</dbReference>
<reference evidence="4" key="1">
    <citation type="submission" date="2021-01" db="UniProtKB">
        <authorList>
            <consortium name="EnsemblMetazoa"/>
        </authorList>
    </citation>
    <scope>IDENTIFICATION</scope>
</reference>
<evidence type="ECO:0000259" key="3">
    <source>
        <dbReference type="PROSITE" id="PS50010"/>
    </source>
</evidence>
<evidence type="ECO:0000256" key="1">
    <source>
        <dbReference type="SAM" id="MobiDB-lite"/>
    </source>
</evidence>
<feature type="compositionally biased region" description="Basic and acidic residues" evidence="1">
    <location>
        <begin position="55"/>
        <end position="66"/>
    </location>
</feature>
<dbReference type="SUPFAM" id="SSF50729">
    <property type="entry name" value="PH domain-like"/>
    <property type="match status" value="1"/>
</dbReference>
<feature type="region of interest" description="Disordered" evidence="1">
    <location>
        <begin position="687"/>
        <end position="715"/>
    </location>
</feature>
<proteinExistence type="predicted"/>
<keyword evidence="5" id="KW-1185">Reference proteome</keyword>
<feature type="compositionally biased region" description="Polar residues" evidence="1">
    <location>
        <begin position="703"/>
        <end position="715"/>
    </location>
</feature>
<evidence type="ECO:0000259" key="2">
    <source>
        <dbReference type="PROSITE" id="PS50003"/>
    </source>
</evidence>
<dbReference type="PROSITE" id="PS50003">
    <property type="entry name" value="PH_DOMAIN"/>
    <property type="match status" value="1"/>
</dbReference>
<dbReference type="Gene3D" id="2.30.29.30">
    <property type="entry name" value="Pleckstrin-homology domain (PH domain)/Phosphotyrosine-binding domain (PTB)"/>
    <property type="match status" value="1"/>
</dbReference>
<name>A0A7M5WT61_9CNID</name>
<feature type="compositionally biased region" description="Basic residues" evidence="1">
    <location>
        <begin position="104"/>
        <end position="117"/>
    </location>
</feature>
<dbReference type="PROSITE" id="PS50010">
    <property type="entry name" value="DH_2"/>
    <property type="match status" value="1"/>
</dbReference>
<dbReference type="SMART" id="SM00233">
    <property type="entry name" value="PH"/>
    <property type="match status" value="1"/>
</dbReference>
<dbReference type="PANTHER" id="PTHR13217:SF6">
    <property type="entry name" value="PLECKSTRIN HOMOLOGY DOMAIN-CONTAINING FAMILY G MEMBER 7"/>
    <property type="match status" value="1"/>
</dbReference>
<organism evidence="4 5">
    <name type="scientific">Clytia hemisphaerica</name>
    <dbReference type="NCBI Taxonomy" id="252671"/>
    <lineage>
        <taxon>Eukaryota</taxon>
        <taxon>Metazoa</taxon>
        <taxon>Cnidaria</taxon>
        <taxon>Hydrozoa</taxon>
        <taxon>Hydroidolina</taxon>
        <taxon>Leptothecata</taxon>
        <taxon>Obeliida</taxon>
        <taxon>Clytiidae</taxon>
        <taxon>Clytia</taxon>
    </lineage>
</organism>
<dbReference type="RefSeq" id="XP_066913143.1">
    <property type="nucleotide sequence ID" value="XM_067057042.1"/>
</dbReference>
<dbReference type="InterPro" id="IPR055251">
    <property type="entry name" value="SOS1_NGEF_PH"/>
</dbReference>
<dbReference type="Pfam" id="PF00621">
    <property type="entry name" value="RhoGEF"/>
    <property type="match status" value="1"/>
</dbReference>
<dbReference type="InterPro" id="IPR035899">
    <property type="entry name" value="DBL_dom_sf"/>
</dbReference>
<dbReference type="GO" id="GO:0007266">
    <property type="term" value="P:Rho protein signal transduction"/>
    <property type="evidence" value="ECO:0007669"/>
    <property type="project" value="TreeGrafter"/>
</dbReference>
<dbReference type="OrthoDB" id="6022609at2759"/>
<dbReference type="PANTHER" id="PTHR13217">
    <property type="entry name" value="PLECKSTRIN HOMOLOGY DOMAIN-CONTAINING FAMILY G MEMBER 7"/>
    <property type="match status" value="1"/>
</dbReference>
<dbReference type="Pfam" id="PF22697">
    <property type="entry name" value="SOS1_NGEF_PH"/>
    <property type="match status" value="1"/>
</dbReference>
<evidence type="ECO:0000313" key="4">
    <source>
        <dbReference type="EnsemblMetazoa" id="CLYHEMP012751.6"/>
    </source>
</evidence>
<sequence length="814" mass="94584">MIRRKLRSKSYIVTMGTKSPDLSPTNERRRNSFTHLIDKHIVSSYLKTTNRGSSSRRESTQCEHNKEKAHKTKSLSPLFPRRRKREESKPQENQASLSPLTAARRARSSTTHKRHSGDKRMWRLSMALKPSEEGLLMWDGEGNVLFQDDRHFTSFRRSKSYKEKGSKKFTANPKNKDALKASLTPPIKKSEMLRLRKQHTIASDSPSNIFNEKVPQVCVTLSDDSDNSDTEDRHPFVVEKEHERLHGETEEDAEIRKNAIAMRSRRRSSVVQIPTASIQMDLHTIYLESINGTKKKGKSFEEPKASNKKLQKNAAVYSSFEGEDTEKKGRFALLKQKFWKDDSQSRTLEDFKEFKEHLKSNLVEFSDHELAKYKDAHWSNLDKFKEEDTQSDRSSIFHDEMLSDQERKRFEALWELFYAEVRYLINNLVVLHDVFAKPLQHAKSFGFLTCVNESLLFANLDDLIQATSDFANKLLKIFNDCALSVCRSTEIIVDGFKMFDDCLTPKYNEYSLNYQKAKSHLELLRDDETFQEFLKYCEQDPRCNRRHIEDFLVAPLQHLTKLPLLLKAIRKHSPQNDHNHHLLTHTIYDIEQSIKSIEKKISSLMNFQRLQEIQELVVWPVLGDMDKKNEIPEFVRSDLNNNHSVTVLMNPNRTLLQEGALILADNNKTEFYVFLFDDMLLLTKPRKRVKPRRNTGPDERSGNEPTLNRNKKQQSLSDAYNSSNYIVHKQPLSIDRLKIYDCDDQASGSSGMKNAFCLVNFNRYHQAVCAYTFITSTPEEKTLWMKNIKKAKDDATSEGFSSAKDMSSDEEYML</sequence>
<accession>A0A7M5WT61</accession>
<dbReference type="Proteomes" id="UP000594262">
    <property type="component" value="Unplaced"/>
</dbReference>
<dbReference type="SMART" id="SM00325">
    <property type="entry name" value="RhoGEF"/>
    <property type="match status" value="1"/>
</dbReference>
<dbReference type="InterPro" id="IPR011993">
    <property type="entry name" value="PH-like_dom_sf"/>
</dbReference>
<feature type="compositionally biased region" description="Polar residues" evidence="1">
    <location>
        <begin position="16"/>
        <end position="25"/>
    </location>
</feature>
<feature type="domain" description="DH" evidence="3">
    <location>
        <begin position="408"/>
        <end position="600"/>
    </location>
</feature>
<dbReference type="InterPro" id="IPR001849">
    <property type="entry name" value="PH_domain"/>
</dbReference>
<protein>
    <submittedName>
        <fullName evidence="4">Uncharacterized protein</fullName>
    </submittedName>
</protein>
<dbReference type="GO" id="GO:0005085">
    <property type="term" value="F:guanyl-nucleotide exchange factor activity"/>
    <property type="evidence" value="ECO:0007669"/>
    <property type="project" value="InterPro"/>
</dbReference>
<feature type="domain" description="PH" evidence="2">
    <location>
        <begin position="654"/>
        <end position="793"/>
    </location>
</feature>
<dbReference type="GeneID" id="136800393"/>
<evidence type="ECO:0000313" key="5">
    <source>
        <dbReference type="Proteomes" id="UP000594262"/>
    </source>
</evidence>